<feature type="compositionally biased region" description="Polar residues" evidence="1">
    <location>
        <begin position="39"/>
        <end position="48"/>
    </location>
</feature>
<proteinExistence type="predicted"/>
<dbReference type="EMBL" id="BANU01000018">
    <property type="protein sequence ID" value="GAC61483.1"/>
    <property type="molecule type" value="Genomic_DNA"/>
</dbReference>
<accession>L7LN94</accession>
<evidence type="ECO:0000313" key="3">
    <source>
        <dbReference type="Proteomes" id="UP000035083"/>
    </source>
</evidence>
<comment type="caution">
    <text evidence="2">The sequence shown here is derived from an EMBL/GenBank/DDBJ whole genome shotgun (WGS) entry which is preliminary data.</text>
</comment>
<dbReference type="eggNOG" id="ENOG5031WD2">
    <property type="taxonomic scope" value="Bacteria"/>
</dbReference>
<reference evidence="2 3" key="1">
    <citation type="submission" date="2012-12" db="EMBL/GenBank/DDBJ databases">
        <title>Whole genome shotgun sequence of Gordonia sihwensis NBRC 108236.</title>
        <authorList>
            <person name="Yoshida I."/>
            <person name="Hosoyama A."/>
            <person name="Tsuchikane K."/>
            <person name="Ando Y."/>
            <person name="Baba S."/>
            <person name="Ohji S."/>
            <person name="Hamada M."/>
            <person name="Tamura T."/>
            <person name="Yamazoe A."/>
            <person name="Yamazaki S."/>
            <person name="Fujita N."/>
        </authorList>
    </citation>
    <scope>NUCLEOTIDE SEQUENCE [LARGE SCALE GENOMIC DNA]</scope>
    <source>
        <strain evidence="2 3">NBRC 108236</strain>
    </source>
</reference>
<sequence>MTASARPGVRIAAFAAGLAVVFGAMFGVGRAVGPWDTAPQPSHGTQMQHDQEGTHR</sequence>
<feature type="region of interest" description="Disordered" evidence="1">
    <location>
        <begin position="32"/>
        <end position="56"/>
    </location>
</feature>
<protein>
    <submittedName>
        <fullName evidence="2">Uncharacterized protein</fullName>
    </submittedName>
</protein>
<name>L7LN94_9ACTN</name>
<dbReference type="Proteomes" id="UP000035083">
    <property type="component" value="Unassembled WGS sequence"/>
</dbReference>
<evidence type="ECO:0000256" key="1">
    <source>
        <dbReference type="SAM" id="MobiDB-lite"/>
    </source>
</evidence>
<evidence type="ECO:0000313" key="2">
    <source>
        <dbReference type="EMBL" id="GAC61483.1"/>
    </source>
</evidence>
<gene>
    <name evidence="2" type="ORF">GSI01S_18_00440</name>
</gene>
<organism evidence="2 3">
    <name type="scientific">Gordonia sihwensis NBRC 108236</name>
    <dbReference type="NCBI Taxonomy" id="1223544"/>
    <lineage>
        <taxon>Bacteria</taxon>
        <taxon>Bacillati</taxon>
        <taxon>Actinomycetota</taxon>
        <taxon>Actinomycetes</taxon>
        <taxon>Mycobacteriales</taxon>
        <taxon>Gordoniaceae</taxon>
        <taxon>Gordonia</taxon>
    </lineage>
</organism>
<dbReference type="AlphaFoldDB" id="L7LN94"/>
<keyword evidence="3" id="KW-1185">Reference proteome</keyword>